<keyword evidence="1" id="KW-1133">Transmembrane helix</keyword>
<organism evidence="3 4">
    <name type="scientific">Vulcanimicrobium alpinum</name>
    <dbReference type="NCBI Taxonomy" id="3016050"/>
    <lineage>
        <taxon>Bacteria</taxon>
        <taxon>Bacillati</taxon>
        <taxon>Vulcanimicrobiota</taxon>
        <taxon>Vulcanimicrobiia</taxon>
        <taxon>Vulcanimicrobiales</taxon>
        <taxon>Vulcanimicrobiaceae</taxon>
        <taxon>Vulcanimicrobium</taxon>
    </lineage>
</organism>
<feature type="transmembrane region" description="Helical" evidence="1">
    <location>
        <begin position="55"/>
        <end position="75"/>
    </location>
</feature>
<evidence type="ECO:0000259" key="2">
    <source>
        <dbReference type="Pfam" id="PF07853"/>
    </source>
</evidence>
<gene>
    <name evidence="3" type="ORF">WPS_10590</name>
</gene>
<dbReference type="RefSeq" id="WP_317996805.1">
    <property type="nucleotide sequence ID" value="NZ_AP025523.1"/>
</dbReference>
<proteinExistence type="predicted"/>
<feature type="transmembrane region" description="Helical" evidence="1">
    <location>
        <begin position="87"/>
        <end position="104"/>
    </location>
</feature>
<dbReference type="AlphaFoldDB" id="A0AAN1XWT7"/>
<feature type="transmembrane region" description="Helical" evidence="1">
    <location>
        <begin position="6"/>
        <end position="27"/>
    </location>
</feature>
<dbReference type="EMBL" id="AP025523">
    <property type="protein sequence ID" value="BDE05783.1"/>
    <property type="molecule type" value="Genomic_DNA"/>
</dbReference>
<accession>A0AAN1XWT7</accession>
<name>A0AAN1XWT7_UNVUL</name>
<protein>
    <recommendedName>
        <fullName evidence="2">DUF1648 domain-containing protein</fullName>
    </recommendedName>
</protein>
<evidence type="ECO:0000313" key="3">
    <source>
        <dbReference type="EMBL" id="BDE05783.1"/>
    </source>
</evidence>
<feature type="transmembrane region" description="Helical" evidence="1">
    <location>
        <begin position="124"/>
        <end position="143"/>
    </location>
</feature>
<dbReference type="KEGG" id="vab:WPS_10590"/>
<dbReference type="Proteomes" id="UP001317532">
    <property type="component" value="Chromosome"/>
</dbReference>
<evidence type="ECO:0000313" key="4">
    <source>
        <dbReference type="Proteomes" id="UP001317532"/>
    </source>
</evidence>
<keyword evidence="1" id="KW-0472">Membrane</keyword>
<keyword evidence="4" id="KW-1185">Reference proteome</keyword>
<keyword evidence="1" id="KW-0812">Transmembrane</keyword>
<dbReference type="InterPro" id="IPR012867">
    <property type="entry name" value="DUF1648"/>
</dbReference>
<sequence length="147" mass="15621">MLIPLWLVWVVYGLAVASVVLLAWHLARVLPSAPSRIPLHLGIDGRPGSYGPKGVLWLAPAIIVPVLAVLGLTLAAAPPGEYDRAPVLLAMVIVVEIASLLAWAADRLIEVGRKMTHRIAPTRILVTMLPLLATVALNILISVSRGA</sequence>
<feature type="domain" description="DUF1648" evidence="2">
    <location>
        <begin position="20"/>
        <end position="63"/>
    </location>
</feature>
<dbReference type="Pfam" id="PF07853">
    <property type="entry name" value="DUF1648"/>
    <property type="match status" value="1"/>
</dbReference>
<reference evidence="3 4" key="1">
    <citation type="journal article" date="2022" name="ISME Commun">
        <title>Vulcanimicrobium alpinus gen. nov. sp. nov., the first cultivated representative of the candidate phylum 'Eremiobacterota', is a metabolically versatile aerobic anoxygenic phototroph.</title>
        <authorList>
            <person name="Yabe S."/>
            <person name="Muto K."/>
            <person name="Abe K."/>
            <person name="Yokota A."/>
            <person name="Staudigel H."/>
            <person name="Tebo B.M."/>
        </authorList>
    </citation>
    <scope>NUCLEOTIDE SEQUENCE [LARGE SCALE GENOMIC DNA]</scope>
    <source>
        <strain evidence="3 4">WC8-2</strain>
    </source>
</reference>
<evidence type="ECO:0000256" key="1">
    <source>
        <dbReference type="SAM" id="Phobius"/>
    </source>
</evidence>